<evidence type="ECO:0000259" key="1">
    <source>
        <dbReference type="Pfam" id="PF01636"/>
    </source>
</evidence>
<sequence length="337" mass="39097">MNNQSYNLQFEKLCNKLQIGNIVDTPLPISGGLLHKMYSIKTLEGKYAIKALNPQIMFRPIAMENYINSEKIAKIISNNVPALPAKRFNDKFIQEVDNQFYLVFDWIEGRILKANELNIEHSKKIGNILADIHHTNFAEIEIKEHITNDEELIDWNDYVQKGKDENVVWANRLSEIIDKLYYWNEKANESVRSLSSNMVISHRDLDCKNVMWNQGSPTIIDWESAGYINPMHDLIETAIYWSEDVNGNINKEKFLAFINAYKKKHGKLQANWNNVLLNGFSNKLGWLEYNLKRSLSIECADEEEQHLGTSEVMETINLLVGYEGEIAQLEEWLNNEI</sequence>
<dbReference type="Pfam" id="PF01636">
    <property type="entry name" value="APH"/>
    <property type="match status" value="1"/>
</dbReference>
<dbReference type="RefSeq" id="WP_203367302.1">
    <property type="nucleotide sequence ID" value="NZ_WSFT01000048.1"/>
</dbReference>
<gene>
    <name evidence="2" type="ORF">GOQ27_12955</name>
</gene>
<dbReference type="SUPFAM" id="SSF56112">
    <property type="entry name" value="Protein kinase-like (PK-like)"/>
    <property type="match status" value="1"/>
</dbReference>
<keyword evidence="3" id="KW-1185">Reference proteome</keyword>
<accession>A0A942Z9J1</accession>
<dbReference type="Proteomes" id="UP000724672">
    <property type="component" value="Unassembled WGS sequence"/>
</dbReference>
<dbReference type="Gene3D" id="3.90.1200.10">
    <property type="match status" value="1"/>
</dbReference>
<reference evidence="2" key="1">
    <citation type="submission" date="2019-12" db="EMBL/GenBank/DDBJ databases">
        <title>Clostridiaceae gen. nov. sp. nov., isolated from sediment in Xinjiang, China.</title>
        <authorList>
            <person name="Zhang R."/>
        </authorList>
    </citation>
    <scope>NUCLEOTIDE SEQUENCE</scope>
    <source>
        <strain evidence="2">D2Q-11</strain>
    </source>
</reference>
<organism evidence="2 3">
    <name type="scientific">Anaeromonas frigoriresistens</name>
    <dbReference type="NCBI Taxonomy" id="2683708"/>
    <lineage>
        <taxon>Bacteria</taxon>
        <taxon>Bacillati</taxon>
        <taxon>Bacillota</taxon>
        <taxon>Tissierellia</taxon>
        <taxon>Tissierellales</taxon>
        <taxon>Thermohalobacteraceae</taxon>
        <taxon>Anaeromonas</taxon>
    </lineage>
</organism>
<proteinExistence type="predicted"/>
<name>A0A942Z9J1_9FIRM</name>
<dbReference type="EMBL" id="WSFT01000048">
    <property type="protein sequence ID" value="MBS4539378.1"/>
    <property type="molecule type" value="Genomic_DNA"/>
</dbReference>
<evidence type="ECO:0000313" key="3">
    <source>
        <dbReference type="Proteomes" id="UP000724672"/>
    </source>
</evidence>
<protein>
    <submittedName>
        <fullName evidence="2">Phosphotransferase</fullName>
    </submittedName>
</protein>
<feature type="domain" description="Aminoglycoside phosphotransferase" evidence="1">
    <location>
        <begin position="28"/>
        <end position="256"/>
    </location>
</feature>
<comment type="caution">
    <text evidence="2">The sequence shown here is derived from an EMBL/GenBank/DDBJ whole genome shotgun (WGS) entry which is preliminary data.</text>
</comment>
<evidence type="ECO:0000313" key="2">
    <source>
        <dbReference type="EMBL" id="MBS4539378.1"/>
    </source>
</evidence>
<dbReference type="InterPro" id="IPR011009">
    <property type="entry name" value="Kinase-like_dom_sf"/>
</dbReference>
<dbReference type="AlphaFoldDB" id="A0A942Z9J1"/>
<dbReference type="InterPro" id="IPR002575">
    <property type="entry name" value="Aminoglycoside_PTrfase"/>
</dbReference>